<reference evidence="3" key="1">
    <citation type="submission" date="2017-01" db="EMBL/GenBank/DDBJ databases">
        <authorList>
            <person name="Varghese N."/>
            <person name="Submissions S."/>
        </authorList>
    </citation>
    <scope>NUCLEOTIDE SEQUENCE [LARGE SCALE GENOMIC DNA]</scope>
    <source>
        <strain evidence="3">DSM 46698</strain>
    </source>
</reference>
<proteinExistence type="predicted"/>
<protein>
    <submittedName>
        <fullName evidence="2">Uncharacterized protein</fullName>
    </submittedName>
</protein>
<dbReference type="RefSeq" id="WP_076500714.1">
    <property type="nucleotide sequence ID" value="NZ_FTOP01000006.1"/>
</dbReference>
<evidence type="ECO:0000313" key="3">
    <source>
        <dbReference type="Proteomes" id="UP000186026"/>
    </source>
</evidence>
<name>A0A1N7MK33_9BACT</name>
<dbReference type="OrthoDB" id="679091at2"/>
<gene>
    <name evidence="2" type="ORF">SAMN05421761_106155</name>
</gene>
<keyword evidence="1" id="KW-1133">Transmembrane helix</keyword>
<dbReference type="STRING" id="529505.SAMN05421761_106155"/>
<dbReference type="EMBL" id="FTOP01000006">
    <property type="protein sequence ID" value="SIS86372.1"/>
    <property type="molecule type" value="Genomic_DNA"/>
</dbReference>
<feature type="transmembrane region" description="Helical" evidence="1">
    <location>
        <begin position="21"/>
        <end position="41"/>
    </location>
</feature>
<evidence type="ECO:0000313" key="2">
    <source>
        <dbReference type="EMBL" id="SIS86372.1"/>
    </source>
</evidence>
<evidence type="ECO:0000256" key="1">
    <source>
        <dbReference type="SAM" id="Phobius"/>
    </source>
</evidence>
<accession>A0A1N7MK33</accession>
<feature type="transmembrane region" description="Helical" evidence="1">
    <location>
        <begin position="53"/>
        <end position="72"/>
    </location>
</feature>
<organism evidence="2 3">
    <name type="scientific">Belliella pelovolcani</name>
    <dbReference type="NCBI Taxonomy" id="529505"/>
    <lineage>
        <taxon>Bacteria</taxon>
        <taxon>Pseudomonadati</taxon>
        <taxon>Bacteroidota</taxon>
        <taxon>Cytophagia</taxon>
        <taxon>Cytophagales</taxon>
        <taxon>Cyclobacteriaceae</taxon>
        <taxon>Belliella</taxon>
    </lineage>
</organism>
<keyword evidence="1" id="KW-0472">Membrane</keyword>
<dbReference type="AlphaFoldDB" id="A0A1N7MK33"/>
<keyword evidence="1" id="KW-0812">Transmembrane</keyword>
<dbReference type="Proteomes" id="UP000186026">
    <property type="component" value="Unassembled WGS sequence"/>
</dbReference>
<keyword evidence="3" id="KW-1185">Reference proteome</keyword>
<sequence>MEVNKLLTELKTRWKKPTPPFFQKLGQIGLILAGVGGAILTAPVTIPAGLTTAAGYLLTAGVIITSISQVTIDSPLEKDE</sequence>